<dbReference type="InterPro" id="IPR005135">
    <property type="entry name" value="Endo/exonuclease/phosphatase"/>
</dbReference>
<proteinExistence type="predicted"/>
<dbReference type="GO" id="GO:0003824">
    <property type="term" value="F:catalytic activity"/>
    <property type="evidence" value="ECO:0007669"/>
    <property type="project" value="InterPro"/>
</dbReference>
<dbReference type="Gene3D" id="3.60.10.10">
    <property type="entry name" value="Endonuclease/exonuclease/phosphatase"/>
    <property type="match status" value="1"/>
</dbReference>
<dbReference type="RefSeq" id="WP_075128915.1">
    <property type="nucleotide sequence ID" value="NZ_MSIE01000060.1"/>
</dbReference>
<comment type="caution">
    <text evidence="3">The sequence shown here is derived from an EMBL/GenBank/DDBJ whole genome shotgun (WGS) entry which is preliminary data.</text>
</comment>
<dbReference type="STRING" id="1912961.BU204_28770"/>
<dbReference type="OrthoDB" id="3357160at2"/>
<dbReference type="Proteomes" id="UP000185596">
    <property type="component" value="Unassembled WGS sequence"/>
</dbReference>
<keyword evidence="4" id="KW-1185">Reference proteome</keyword>
<dbReference type="AlphaFoldDB" id="A0A1Q8CDQ1"/>
<gene>
    <name evidence="3" type="ORF">BU204_28770</name>
</gene>
<feature type="chain" id="PRO_5038377113" description="Endonuclease/exonuclease/phosphatase domain-containing protein" evidence="1">
    <location>
        <begin position="20"/>
        <end position="260"/>
    </location>
</feature>
<dbReference type="InterPro" id="IPR036691">
    <property type="entry name" value="Endo/exonu/phosph_ase_sf"/>
</dbReference>
<keyword evidence="1" id="KW-0732">Signal</keyword>
<organism evidence="3 4">
    <name type="scientific">Actinophytocola xanthii</name>
    <dbReference type="NCBI Taxonomy" id="1912961"/>
    <lineage>
        <taxon>Bacteria</taxon>
        <taxon>Bacillati</taxon>
        <taxon>Actinomycetota</taxon>
        <taxon>Actinomycetes</taxon>
        <taxon>Pseudonocardiales</taxon>
        <taxon>Pseudonocardiaceae</taxon>
    </lineage>
</organism>
<evidence type="ECO:0000313" key="4">
    <source>
        <dbReference type="Proteomes" id="UP000185596"/>
    </source>
</evidence>
<sequence length="260" mass="27427">MNRVIVLLTALGLLVVPSAAVRSGATITVLQLNICHGGMAGCYRGDAALTRAAEVIRSSEPQVLSVNEACSGDVARLRPAMGNARALFVAARNLDGTPVRCRDGDQRYGNIIMVADSFGDHRGESGTYTAQYTAADGHRELRSWGCLRTPALHACTTHLSADHAPTALAQCRDLLRRAAGFPGPAVVVGDLNLTEHGSPSIRRCDPPGFSRGGDGAVQHLYAGEDLSLRGIRRLDMAGTTDHPGLVVTLCLEPPVSRALT</sequence>
<evidence type="ECO:0000259" key="2">
    <source>
        <dbReference type="Pfam" id="PF03372"/>
    </source>
</evidence>
<reference evidence="3 4" key="1">
    <citation type="submission" date="2016-12" db="EMBL/GenBank/DDBJ databases">
        <title>The draft genome sequence of Actinophytocola sp. 11-183.</title>
        <authorList>
            <person name="Wang W."/>
            <person name="Yuan L."/>
        </authorList>
    </citation>
    <scope>NUCLEOTIDE SEQUENCE [LARGE SCALE GENOMIC DNA]</scope>
    <source>
        <strain evidence="3 4">11-183</strain>
    </source>
</reference>
<protein>
    <recommendedName>
        <fullName evidence="2">Endonuclease/exonuclease/phosphatase domain-containing protein</fullName>
    </recommendedName>
</protein>
<feature type="domain" description="Endonuclease/exonuclease/phosphatase" evidence="2">
    <location>
        <begin position="32"/>
        <end position="242"/>
    </location>
</feature>
<evidence type="ECO:0000313" key="3">
    <source>
        <dbReference type="EMBL" id="OLF12504.1"/>
    </source>
</evidence>
<evidence type="ECO:0000256" key="1">
    <source>
        <dbReference type="SAM" id="SignalP"/>
    </source>
</evidence>
<accession>A0A1Q8CDQ1</accession>
<name>A0A1Q8CDQ1_9PSEU</name>
<dbReference type="SUPFAM" id="SSF56219">
    <property type="entry name" value="DNase I-like"/>
    <property type="match status" value="1"/>
</dbReference>
<dbReference type="EMBL" id="MSIE01000060">
    <property type="protein sequence ID" value="OLF12504.1"/>
    <property type="molecule type" value="Genomic_DNA"/>
</dbReference>
<feature type="signal peptide" evidence="1">
    <location>
        <begin position="1"/>
        <end position="19"/>
    </location>
</feature>
<dbReference type="Pfam" id="PF03372">
    <property type="entry name" value="Exo_endo_phos"/>
    <property type="match status" value="1"/>
</dbReference>